<protein>
    <submittedName>
        <fullName evidence="2">Uncharacterized protein</fullName>
    </submittedName>
</protein>
<name>A0A565AR09_9BRAS</name>
<accession>A0A565AR09</accession>
<evidence type="ECO:0000313" key="3">
    <source>
        <dbReference type="Proteomes" id="UP000489600"/>
    </source>
</evidence>
<dbReference type="EMBL" id="CABITT030000001">
    <property type="protein sequence ID" value="VVA91857.1"/>
    <property type="molecule type" value="Genomic_DNA"/>
</dbReference>
<evidence type="ECO:0000256" key="1">
    <source>
        <dbReference type="SAM" id="MobiDB-lite"/>
    </source>
</evidence>
<dbReference type="Proteomes" id="UP000489600">
    <property type="component" value="Unassembled WGS sequence"/>
</dbReference>
<keyword evidence="3" id="KW-1185">Reference proteome</keyword>
<proteinExistence type="predicted"/>
<feature type="compositionally biased region" description="Pro residues" evidence="1">
    <location>
        <begin position="42"/>
        <end position="54"/>
    </location>
</feature>
<dbReference type="AlphaFoldDB" id="A0A565AR09"/>
<evidence type="ECO:0000313" key="2">
    <source>
        <dbReference type="EMBL" id="VVA91857.1"/>
    </source>
</evidence>
<sequence length="207" mass="21863">MSGLGSLRLLVMSKSIICRKNVLPPEPPDPATVTSVKSANPLKPPEPPDPPDPPDSLYSYGPPTLSRIYPSALSPVGSVYSSALSSVNPQRVRSDLDSGTRPLTISQVTSNELVEGNSSLPLEVESSLAPWKQPYPPLLWPAFPSKICSSTVVSSPSSPASQNPSMNAILLRLGLDQSGCSVAHLRPTSRFSSSVGPVIIQVTKLTP</sequence>
<gene>
    <name evidence="2" type="ORF">ANE_LOCUS2302</name>
</gene>
<reference evidence="2" key="1">
    <citation type="submission" date="2019-07" db="EMBL/GenBank/DDBJ databases">
        <authorList>
            <person name="Dittberner H."/>
        </authorList>
    </citation>
    <scope>NUCLEOTIDE SEQUENCE [LARGE SCALE GENOMIC DNA]</scope>
</reference>
<comment type="caution">
    <text evidence="2">The sequence shown here is derived from an EMBL/GenBank/DDBJ whole genome shotgun (WGS) entry which is preliminary data.</text>
</comment>
<organism evidence="2 3">
    <name type="scientific">Arabis nemorensis</name>
    <dbReference type="NCBI Taxonomy" id="586526"/>
    <lineage>
        <taxon>Eukaryota</taxon>
        <taxon>Viridiplantae</taxon>
        <taxon>Streptophyta</taxon>
        <taxon>Embryophyta</taxon>
        <taxon>Tracheophyta</taxon>
        <taxon>Spermatophyta</taxon>
        <taxon>Magnoliopsida</taxon>
        <taxon>eudicotyledons</taxon>
        <taxon>Gunneridae</taxon>
        <taxon>Pentapetalae</taxon>
        <taxon>rosids</taxon>
        <taxon>malvids</taxon>
        <taxon>Brassicales</taxon>
        <taxon>Brassicaceae</taxon>
        <taxon>Arabideae</taxon>
        <taxon>Arabis</taxon>
    </lineage>
</organism>
<feature type="region of interest" description="Disordered" evidence="1">
    <location>
        <begin position="21"/>
        <end position="62"/>
    </location>
</feature>